<dbReference type="Proteomes" id="UP000028185">
    <property type="component" value="Chromosome"/>
</dbReference>
<gene>
    <name evidence="1" type="ORF">ID09_05515</name>
</gene>
<organism evidence="1 2">
    <name type="scientific">Streptococcus suis 6407</name>
    <dbReference type="NCBI Taxonomy" id="1214179"/>
    <lineage>
        <taxon>Bacteria</taxon>
        <taxon>Bacillati</taxon>
        <taxon>Bacillota</taxon>
        <taxon>Bacilli</taxon>
        <taxon>Lactobacillales</taxon>
        <taxon>Streptococcaceae</taxon>
        <taxon>Streptococcus</taxon>
    </lineage>
</organism>
<accession>A0A075SJD1</accession>
<proteinExistence type="predicted"/>
<evidence type="ECO:0000313" key="2">
    <source>
        <dbReference type="Proteomes" id="UP000028185"/>
    </source>
</evidence>
<dbReference type="RefSeq" id="WP_024381035.1">
    <property type="nucleotide sequence ID" value="NZ_ALLE01000030.1"/>
</dbReference>
<name>A0A075SJD1_STRSU</name>
<dbReference type="PATRIC" id="fig|1214179.4.peg.1068"/>
<protein>
    <submittedName>
        <fullName evidence="1">Uncharacterized protein</fullName>
    </submittedName>
</protein>
<dbReference type="EMBL" id="CP008921">
    <property type="protein sequence ID" value="AIG43511.1"/>
    <property type="molecule type" value="Genomic_DNA"/>
</dbReference>
<evidence type="ECO:0000313" key="1">
    <source>
        <dbReference type="EMBL" id="AIG43511.1"/>
    </source>
</evidence>
<reference evidence="1 2" key="1">
    <citation type="journal article" date="2014" name="Genome Announc.">
        <title>Whole-Genome Sequence of Streptococcus suis Serotype 4 Reference Strain 6407.</title>
        <authorList>
            <person name="Wang K."/>
            <person name="Chen J."/>
            <person name="Yao H."/>
            <person name="Lu C."/>
        </authorList>
    </citation>
    <scope>NUCLEOTIDE SEQUENCE [LARGE SCALE GENOMIC DNA]</scope>
    <source>
        <strain evidence="1">6407</strain>
    </source>
</reference>
<dbReference type="HOGENOM" id="CLU_2939895_0_0_9"/>
<dbReference type="AlphaFoldDB" id="A0A075SJD1"/>
<sequence>MTQMEKFNKISKTVLNEIRGGASESANCKWAIVTCAHDTILAGLGTSDPGSSCAYMRRVCKKN</sequence>